<dbReference type="AlphaFoldDB" id="F6FUE3"/>
<dbReference type="KEGG" id="iva:Isova_1511"/>
<organism evidence="3">
    <name type="scientific">Isoptericola variabilis (strain 225)</name>
    <dbReference type="NCBI Taxonomy" id="743718"/>
    <lineage>
        <taxon>Bacteria</taxon>
        <taxon>Bacillati</taxon>
        <taxon>Actinomycetota</taxon>
        <taxon>Actinomycetes</taxon>
        <taxon>Micrococcales</taxon>
        <taxon>Promicromonosporaceae</taxon>
        <taxon>Isoptericola</taxon>
    </lineage>
</organism>
<sequence length="693" mass="75828">MDHDHAGTETLEDASPDTRALDGLVDVDLVRRLGLDQILLPRRAVSGTYRSATPRGSGKILEVRVDVDGSRPQQRVSGDVWSHVRFLWFDFTYYVESFVVENPVVTTTTADVVVRGTIAVYGKPGRTGETLHVHVPRVRIFSPAPPACVRWTVRGVTDVYACPKISDYFRTATLEVDRLQGTTFPPQINPTIAPSPTGLPATVSVREVFQRSGIDLTVTHDDVLTDTDSDDAGTNWSEVELHDLMETRFDSFANTLQWRMYGVVVPRFGNPGYSSGYYGVMFDWGGYQSGDTFLRQGCAIAEDAIRGRAGTLYDTAAEEDRLLLQTFVHEVGHTWNLPHSWQRTDAPSSASTSFMNYPWGYTGGTGGETAFWTDFAWRFDDVELVWMRHADRNDVIFGGRDWIGSNLSHLLDPAMEVPDGGAPVRVELNGPALVDMAQPVHVTVSVVNDGPEPIEVPRDLSPEAGTLLVLVERPDGEVVEHRAPVHRTVAPEDTVTVEPGTRHEASVLLSFAATGPQLVEPGQYRVRALLTLGPDVALPSNPLRIRVAHPTERAEEELTELVTRRDVAQFLYFGGSVRRPDLADVLLEAADRFEKASPATAVELRAAVGLHAARAAKTVDVVRGERRVVTRAADLDTASAQLRAVEDGLRRKAVGPAAADALRERIATARAVAGAESLGRPQAAKRGEGRGTR</sequence>
<dbReference type="Proteomes" id="UP000009236">
    <property type="component" value="Chromosome"/>
</dbReference>
<evidence type="ECO:0000313" key="3">
    <source>
        <dbReference type="Proteomes" id="UP000009236"/>
    </source>
</evidence>
<evidence type="ECO:0000313" key="2">
    <source>
        <dbReference type="EMBL" id="AEG44271.1"/>
    </source>
</evidence>
<dbReference type="RefSeq" id="WP_013838663.1">
    <property type="nucleotide sequence ID" value="NC_015588.1"/>
</dbReference>
<gene>
    <name evidence="2" type="ordered locus">Isova_1511</name>
</gene>
<proteinExistence type="predicted"/>
<dbReference type="SUPFAM" id="SSF55486">
    <property type="entry name" value="Metalloproteases ('zincins'), catalytic domain"/>
    <property type="match status" value="1"/>
</dbReference>
<dbReference type="eggNOG" id="ENOG502Z9P2">
    <property type="taxonomic scope" value="Bacteria"/>
</dbReference>
<feature type="region of interest" description="Disordered" evidence="1">
    <location>
        <begin position="673"/>
        <end position="693"/>
    </location>
</feature>
<protein>
    <submittedName>
        <fullName evidence="2">Uncharacterized protein</fullName>
    </submittedName>
</protein>
<keyword evidence="3" id="KW-1185">Reference proteome</keyword>
<name>F6FUE3_ISOV2</name>
<evidence type="ECO:0000256" key="1">
    <source>
        <dbReference type="SAM" id="MobiDB-lite"/>
    </source>
</evidence>
<accession>F6FUE3</accession>
<dbReference type="EMBL" id="CP002810">
    <property type="protein sequence ID" value="AEG44271.1"/>
    <property type="molecule type" value="Genomic_DNA"/>
</dbReference>
<reference evidence="2 3" key="1">
    <citation type="submission" date="2011-05" db="EMBL/GenBank/DDBJ databases">
        <title>Complete sequence of Isoptericola variabilis 225.</title>
        <authorList>
            <consortium name="US DOE Joint Genome Institute"/>
            <person name="Lucas S."/>
            <person name="Han J."/>
            <person name="Lapidus A."/>
            <person name="Cheng J.-F."/>
            <person name="Goodwin L."/>
            <person name="Pitluck S."/>
            <person name="Peters L."/>
            <person name="Mikhailova N."/>
            <person name="Zeytun A."/>
            <person name="Han C."/>
            <person name="Tapia R."/>
            <person name="Land M."/>
            <person name="Hauser L."/>
            <person name="Kyrpides N."/>
            <person name="Ivanova N."/>
            <person name="Pagani I."/>
            <person name="Siebers A."/>
            <person name="Allgaier M."/>
            <person name="Thelen M."/>
            <person name="Hugenholtz P."/>
            <person name="Gladden J."/>
            <person name="Woyke T."/>
        </authorList>
    </citation>
    <scope>NUCLEOTIDE SEQUENCE [LARGE SCALE GENOMIC DNA]</scope>
    <source>
        <strain evidence="3">225</strain>
    </source>
</reference>
<dbReference type="HOGENOM" id="CLU_397292_0_0_11"/>